<dbReference type="Proteomes" id="UP001240150">
    <property type="component" value="Chromosome"/>
</dbReference>
<dbReference type="InterPro" id="IPR050922">
    <property type="entry name" value="LytR/CpsA/Psr_CW_biosynth"/>
</dbReference>
<keyword evidence="2" id="KW-0472">Membrane</keyword>
<dbReference type="NCBIfam" id="TIGR00350">
    <property type="entry name" value="lytR_cpsA_psr"/>
    <property type="match status" value="1"/>
</dbReference>
<protein>
    <submittedName>
        <fullName evidence="4">LCP family protein</fullName>
    </submittedName>
</protein>
<feature type="transmembrane region" description="Helical" evidence="2">
    <location>
        <begin position="45"/>
        <end position="66"/>
    </location>
</feature>
<gene>
    <name evidence="4" type="ORF">ACTOB_000103</name>
</gene>
<evidence type="ECO:0000313" key="4">
    <source>
        <dbReference type="EMBL" id="WIM96654.1"/>
    </source>
</evidence>
<organism evidence="4 5">
    <name type="scientific">Actinoplanes oblitus</name>
    <dbReference type="NCBI Taxonomy" id="3040509"/>
    <lineage>
        <taxon>Bacteria</taxon>
        <taxon>Bacillati</taxon>
        <taxon>Actinomycetota</taxon>
        <taxon>Actinomycetes</taxon>
        <taxon>Micromonosporales</taxon>
        <taxon>Micromonosporaceae</taxon>
        <taxon>Actinoplanes</taxon>
    </lineage>
</organism>
<dbReference type="Pfam" id="PF03816">
    <property type="entry name" value="LytR_cpsA_psr"/>
    <property type="match status" value="1"/>
</dbReference>
<reference evidence="4 5" key="1">
    <citation type="submission" date="2023-06" db="EMBL/GenBank/DDBJ databases">
        <authorList>
            <person name="Yushchuk O."/>
            <person name="Binda E."/>
            <person name="Ruckert-Reed C."/>
            <person name="Fedorenko V."/>
            <person name="Kalinowski J."/>
            <person name="Marinelli F."/>
        </authorList>
    </citation>
    <scope>NUCLEOTIDE SEQUENCE [LARGE SCALE GENOMIC DNA]</scope>
    <source>
        <strain evidence="4 5">NRRL 3884</strain>
    </source>
</reference>
<dbReference type="InterPro" id="IPR004474">
    <property type="entry name" value="LytR_CpsA_psr"/>
</dbReference>
<dbReference type="PANTHER" id="PTHR33392:SF6">
    <property type="entry name" value="POLYISOPRENYL-TEICHOIC ACID--PEPTIDOGLYCAN TEICHOIC ACID TRANSFERASE TAGU"/>
    <property type="match status" value="1"/>
</dbReference>
<evidence type="ECO:0000256" key="1">
    <source>
        <dbReference type="ARBA" id="ARBA00006068"/>
    </source>
</evidence>
<evidence type="ECO:0000256" key="2">
    <source>
        <dbReference type="SAM" id="Phobius"/>
    </source>
</evidence>
<dbReference type="EMBL" id="CP126980">
    <property type="protein sequence ID" value="WIM96654.1"/>
    <property type="molecule type" value="Genomic_DNA"/>
</dbReference>
<evidence type="ECO:0000259" key="3">
    <source>
        <dbReference type="Pfam" id="PF03816"/>
    </source>
</evidence>
<dbReference type="RefSeq" id="WP_284917938.1">
    <property type="nucleotide sequence ID" value="NZ_CP126980.1"/>
</dbReference>
<feature type="domain" description="Cell envelope-related transcriptional attenuator" evidence="3">
    <location>
        <begin position="108"/>
        <end position="251"/>
    </location>
</feature>
<keyword evidence="5" id="KW-1185">Reference proteome</keyword>
<name>A0ABY8WFM0_9ACTN</name>
<sequence>MSKVEEELRAAFERHEALVPDAAPVRDRIDFAWVRVKRRRAKQRVIGAAAAVLLAGAALPVVSSGWGHRGSPAGEVAPMVDAATAPITGPVDVLLIGSDRPVTEEVARADTVMLLHVPADRSAAWMISFPRDGAVDIPGFGTDKLNYALSYGGPALVRETVARLTGIEPDATVTVDFSALSAVTDAVGGVRMCLSQAIDPAFGRAGFARGCQQIDGSEVAPLLRARIGLRHGTYDRDQNAQAFLRALATKVSGGNGTPDPAGLPRLLDAAKSGIRVDGNVTGLLAVAGALGKPKLIGIRETTFHPAGDAKYRESIYPAVGDSLYQAIRDDRLAAWAVANPKYVAR</sequence>
<keyword evidence="2" id="KW-0812">Transmembrane</keyword>
<keyword evidence="2" id="KW-1133">Transmembrane helix</keyword>
<dbReference type="PANTHER" id="PTHR33392">
    <property type="entry name" value="POLYISOPRENYL-TEICHOIC ACID--PEPTIDOGLYCAN TEICHOIC ACID TRANSFERASE TAGU"/>
    <property type="match status" value="1"/>
</dbReference>
<comment type="similarity">
    <text evidence="1">Belongs to the LytR/CpsA/Psr (LCP) family.</text>
</comment>
<dbReference type="Gene3D" id="3.40.630.190">
    <property type="entry name" value="LCP protein"/>
    <property type="match status" value="1"/>
</dbReference>
<proteinExistence type="inferred from homology"/>
<accession>A0ABY8WFM0</accession>
<evidence type="ECO:0000313" key="5">
    <source>
        <dbReference type="Proteomes" id="UP001240150"/>
    </source>
</evidence>